<dbReference type="Pfam" id="PF00724">
    <property type="entry name" value="Oxidored_FMN"/>
    <property type="match status" value="1"/>
</dbReference>
<dbReference type="EMBL" id="NISJ01000005">
    <property type="protein sequence ID" value="OWQ96499.1"/>
    <property type="molecule type" value="Genomic_DNA"/>
</dbReference>
<dbReference type="FunFam" id="3.20.20.70:FF:000059">
    <property type="entry name" value="N-ethylmaleimide reductase, FMN-linked"/>
    <property type="match status" value="1"/>
</dbReference>
<comment type="caution">
    <text evidence="5">The sequence shown here is derived from an EMBL/GenBank/DDBJ whole genome shotgun (WGS) entry which is preliminary data.</text>
</comment>
<dbReference type="Gene3D" id="3.20.20.70">
    <property type="entry name" value="Aldolase class I"/>
    <property type="match status" value="1"/>
</dbReference>
<keyword evidence="6" id="KW-1185">Reference proteome</keyword>
<protein>
    <submittedName>
        <fullName evidence="5">Alkene reductase</fullName>
    </submittedName>
</protein>
<evidence type="ECO:0000313" key="5">
    <source>
        <dbReference type="EMBL" id="OWQ96499.1"/>
    </source>
</evidence>
<dbReference type="OrthoDB" id="9804454at2"/>
<evidence type="ECO:0000313" key="6">
    <source>
        <dbReference type="Proteomes" id="UP000197097"/>
    </source>
</evidence>
<evidence type="ECO:0000256" key="2">
    <source>
        <dbReference type="ARBA" id="ARBA00005979"/>
    </source>
</evidence>
<sequence>MIEPLFEPRTLGALALPNAIVMAPMTRDRAGAGDVPGDLMVEYYRQRASAGLIITEGVQPSADGKGYWRTPGIWSVDQVAGWHRVADAVHAEGGRIVMQLMHCGRVCVRANKQDDSRTIAPSAVASADPVPGPDGVPVATETPHALTTDEVRQVVEEFAAAARNARAAGLDGVELHCASGYLPNQFLNPNSNQRRDQYGGSAENRIRFAIEILGAMADAIGADRVGFRISPHNPYNDMADDDPQATFIPLLREADKLGLAYVHLVDVADTIGWVRENWSGNLIANNGLKPASAAELLRGGAAQAVSFGRYFISNPDFVARIRDGAELARVDRDHIYTGEERGYTDYPVRPPG</sequence>
<organism evidence="5 6">
    <name type="scientific">Sphingopyxis witflariensis</name>
    <dbReference type="NCBI Taxonomy" id="173675"/>
    <lineage>
        <taxon>Bacteria</taxon>
        <taxon>Pseudomonadati</taxon>
        <taxon>Pseudomonadota</taxon>
        <taxon>Alphaproteobacteria</taxon>
        <taxon>Sphingomonadales</taxon>
        <taxon>Sphingomonadaceae</taxon>
        <taxon>Sphingopyxis</taxon>
    </lineage>
</organism>
<dbReference type="InterPro" id="IPR001155">
    <property type="entry name" value="OxRdtase_FMN_N"/>
</dbReference>
<dbReference type="GO" id="GO:0010181">
    <property type="term" value="F:FMN binding"/>
    <property type="evidence" value="ECO:0007669"/>
    <property type="project" value="InterPro"/>
</dbReference>
<feature type="domain" description="NADH:flavin oxidoreductase/NADH oxidase N-terminal" evidence="4">
    <location>
        <begin position="5"/>
        <end position="326"/>
    </location>
</feature>
<evidence type="ECO:0000256" key="1">
    <source>
        <dbReference type="ARBA" id="ARBA00001917"/>
    </source>
</evidence>
<proteinExistence type="inferred from homology"/>
<comment type="cofactor">
    <cofactor evidence="1">
        <name>FMN</name>
        <dbReference type="ChEBI" id="CHEBI:58210"/>
    </cofactor>
</comment>
<dbReference type="Proteomes" id="UP000197097">
    <property type="component" value="Unassembled WGS sequence"/>
</dbReference>
<dbReference type="InterPro" id="IPR045247">
    <property type="entry name" value="Oye-like"/>
</dbReference>
<name>A0A246JTX3_9SPHN</name>
<dbReference type="AlphaFoldDB" id="A0A246JTX3"/>
<dbReference type="GO" id="GO:0005829">
    <property type="term" value="C:cytosol"/>
    <property type="evidence" value="ECO:0007669"/>
    <property type="project" value="UniProtKB-ARBA"/>
</dbReference>
<accession>A0A246JTX3</accession>
<keyword evidence="3" id="KW-0560">Oxidoreductase</keyword>
<evidence type="ECO:0000259" key="4">
    <source>
        <dbReference type="Pfam" id="PF00724"/>
    </source>
</evidence>
<dbReference type="CDD" id="cd02933">
    <property type="entry name" value="OYE_like_FMN"/>
    <property type="match status" value="1"/>
</dbReference>
<dbReference type="GO" id="GO:0016628">
    <property type="term" value="F:oxidoreductase activity, acting on the CH-CH group of donors, NAD or NADP as acceptor"/>
    <property type="evidence" value="ECO:0007669"/>
    <property type="project" value="UniProtKB-ARBA"/>
</dbReference>
<reference evidence="5 6" key="1">
    <citation type="journal article" date="2002" name="Int. J. Syst. Evol. Microbiol.">
        <title>Sphingopyxis witflariensis sp. nov., isolated from activated sludge.</title>
        <authorList>
            <person name="Kampfer P."/>
            <person name="Witzenberger R."/>
            <person name="Denner E.B."/>
            <person name="Busse H.J."/>
            <person name="Neef A."/>
        </authorList>
    </citation>
    <scope>NUCLEOTIDE SEQUENCE [LARGE SCALE GENOMIC DNA]</scope>
    <source>
        <strain evidence="5 6">DSM 14551</strain>
    </source>
</reference>
<dbReference type="RefSeq" id="WP_088472698.1">
    <property type="nucleotide sequence ID" value="NZ_NISJ01000005.1"/>
</dbReference>
<gene>
    <name evidence="5" type="ORF">CDQ91_10505</name>
</gene>
<dbReference type="SUPFAM" id="SSF51395">
    <property type="entry name" value="FMN-linked oxidoreductases"/>
    <property type="match status" value="1"/>
</dbReference>
<comment type="similarity">
    <text evidence="2">Belongs to the NADH:flavin oxidoreductase/NADH oxidase family.</text>
</comment>
<evidence type="ECO:0000256" key="3">
    <source>
        <dbReference type="ARBA" id="ARBA00023002"/>
    </source>
</evidence>
<dbReference type="PANTHER" id="PTHR22893">
    <property type="entry name" value="NADH OXIDOREDUCTASE-RELATED"/>
    <property type="match status" value="1"/>
</dbReference>
<dbReference type="PANTHER" id="PTHR22893:SF91">
    <property type="entry name" value="NADPH DEHYDROGENASE 2-RELATED"/>
    <property type="match status" value="1"/>
</dbReference>
<dbReference type="InterPro" id="IPR013785">
    <property type="entry name" value="Aldolase_TIM"/>
</dbReference>